<evidence type="ECO:0000259" key="4">
    <source>
        <dbReference type="PROSITE" id="PS00497"/>
    </source>
</evidence>
<keyword evidence="3" id="KW-0732">Signal</keyword>
<dbReference type="InterPro" id="IPR050316">
    <property type="entry name" value="Tyrosinase/Hemocyanin"/>
</dbReference>
<name>A0A210R2L1_MIZYE</name>
<sequence length="445" mass="50073">MKCFLIITVAVCSCVAVVKSTHQSTLYDKCLYNQSVVSLDLPPMALRRECIELFSLDIKNNLSTYNITSEASLYIESLLRKVITDISPGHRGKRQANRWSRREVRTLTPREWRMFTGRLNRLKRQRLGNSNRYDAIANVHRGTVLDSAHGGPNFLGWHRVYLLVFEAATQFPTPFWDSTLDFHMVDPTQSVLWSSEFFGTGFGTVNDGPFGRWITPGGISLVRNIGNGGSLISRDGVRNVLSRTRHSQIVEPTNPLFGIEAYHNGPHVWVDGQLSSPMTAAQDPIFFLHHAFIDYIWEMFRTRQRRNGIVSALDYPRVQNSLHQPGRIMDGWPFIRGLRNIDGYSERFARISSYSTSPNCARCNNPTWPFPVLQCDMANRRCISAPVPPQDAAAFASATNRGVQVTRARSSVARIGPLPIGGKFLSVFSDPRTRGDTLPYGPLNA</sequence>
<feature type="chain" id="PRO_5013075196" evidence="3">
    <location>
        <begin position="21"/>
        <end position="445"/>
    </location>
</feature>
<evidence type="ECO:0000313" key="7">
    <source>
        <dbReference type="Proteomes" id="UP000242188"/>
    </source>
</evidence>
<dbReference type="GO" id="GO:0046872">
    <property type="term" value="F:metal ion binding"/>
    <property type="evidence" value="ECO:0007669"/>
    <property type="project" value="UniProtKB-KW"/>
</dbReference>
<reference evidence="6 7" key="1">
    <citation type="journal article" date="2017" name="Nat. Ecol. Evol.">
        <title>Scallop genome provides insights into evolution of bilaterian karyotype and development.</title>
        <authorList>
            <person name="Wang S."/>
            <person name="Zhang J."/>
            <person name="Jiao W."/>
            <person name="Li J."/>
            <person name="Xun X."/>
            <person name="Sun Y."/>
            <person name="Guo X."/>
            <person name="Huan P."/>
            <person name="Dong B."/>
            <person name="Zhang L."/>
            <person name="Hu X."/>
            <person name="Sun X."/>
            <person name="Wang J."/>
            <person name="Zhao C."/>
            <person name="Wang Y."/>
            <person name="Wang D."/>
            <person name="Huang X."/>
            <person name="Wang R."/>
            <person name="Lv J."/>
            <person name="Li Y."/>
            <person name="Zhang Z."/>
            <person name="Liu B."/>
            <person name="Lu W."/>
            <person name="Hui Y."/>
            <person name="Liang J."/>
            <person name="Zhou Z."/>
            <person name="Hou R."/>
            <person name="Li X."/>
            <person name="Liu Y."/>
            <person name="Li H."/>
            <person name="Ning X."/>
            <person name="Lin Y."/>
            <person name="Zhao L."/>
            <person name="Xing Q."/>
            <person name="Dou J."/>
            <person name="Li Y."/>
            <person name="Mao J."/>
            <person name="Guo H."/>
            <person name="Dou H."/>
            <person name="Li T."/>
            <person name="Mu C."/>
            <person name="Jiang W."/>
            <person name="Fu Q."/>
            <person name="Fu X."/>
            <person name="Miao Y."/>
            <person name="Liu J."/>
            <person name="Yu Q."/>
            <person name="Li R."/>
            <person name="Liao H."/>
            <person name="Li X."/>
            <person name="Kong Y."/>
            <person name="Jiang Z."/>
            <person name="Chourrout D."/>
            <person name="Li R."/>
            <person name="Bao Z."/>
        </authorList>
    </citation>
    <scope>NUCLEOTIDE SEQUENCE [LARGE SCALE GENOMIC DNA]</scope>
    <source>
        <strain evidence="6 7">PY_sf001</strain>
    </source>
</reference>
<evidence type="ECO:0000259" key="5">
    <source>
        <dbReference type="PROSITE" id="PS00498"/>
    </source>
</evidence>
<dbReference type="OrthoDB" id="6132182at2759"/>
<dbReference type="InterPro" id="IPR008922">
    <property type="entry name" value="Di-copper_centre_dom_sf"/>
</dbReference>
<protein>
    <submittedName>
        <fullName evidence="6">Tyrosinase-like protein 1</fullName>
    </submittedName>
</protein>
<dbReference type="PANTHER" id="PTHR11474">
    <property type="entry name" value="TYROSINASE FAMILY MEMBER"/>
    <property type="match status" value="1"/>
</dbReference>
<dbReference type="PROSITE" id="PS00498">
    <property type="entry name" value="TYROSINASE_2"/>
    <property type="match status" value="1"/>
</dbReference>
<dbReference type="PRINTS" id="PR00092">
    <property type="entry name" value="TYROSINASE"/>
</dbReference>
<proteinExistence type="predicted"/>
<feature type="signal peptide" evidence="3">
    <location>
        <begin position="1"/>
        <end position="20"/>
    </location>
</feature>
<organism evidence="6 7">
    <name type="scientific">Mizuhopecten yessoensis</name>
    <name type="common">Japanese scallop</name>
    <name type="synonym">Patinopecten yessoensis</name>
    <dbReference type="NCBI Taxonomy" id="6573"/>
    <lineage>
        <taxon>Eukaryota</taxon>
        <taxon>Metazoa</taxon>
        <taxon>Spiralia</taxon>
        <taxon>Lophotrochozoa</taxon>
        <taxon>Mollusca</taxon>
        <taxon>Bivalvia</taxon>
        <taxon>Autobranchia</taxon>
        <taxon>Pteriomorphia</taxon>
        <taxon>Pectinida</taxon>
        <taxon>Pectinoidea</taxon>
        <taxon>Pectinidae</taxon>
        <taxon>Mizuhopecten</taxon>
    </lineage>
</organism>
<keyword evidence="2" id="KW-0186">Copper</keyword>
<accession>A0A210R2L1</accession>
<feature type="domain" description="Tyrosinase copper-binding" evidence="4">
    <location>
        <begin position="149"/>
        <end position="166"/>
    </location>
</feature>
<evidence type="ECO:0000313" key="6">
    <source>
        <dbReference type="EMBL" id="OWF55131.1"/>
    </source>
</evidence>
<feature type="domain" description="Tyrosinase copper-binding" evidence="5">
    <location>
        <begin position="283"/>
        <end position="294"/>
    </location>
</feature>
<dbReference type="Pfam" id="PF00264">
    <property type="entry name" value="Tyrosinase"/>
    <property type="match status" value="1"/>
</dbReference>
<dbReference type="Gene3D" id="1.10.1280.10">
    <property type="entry name" value="Di-copper center containing domain from catechol oxidase"/>
    <property type="match status" value="1"/>
</dbReference>
<keyword evidence="7" id="KW-1185">Reference proteome</keyword>
<evidence type="ECO:0000256" key="1">
    <source>
        <dbReference type="ARBA" id="ARBA00022723"/>
    </source>
</evidence>
<dbReference type="PANTHER" id="PTHR11474:SF126">
    <property type="entry name" value="TYROSINASE-LIKE PROTEIN TYR-1-RELATED"/>
    <property type="match status" value="1"/>
</dbReference>
<dbReference type="PROSITE" id="PS00497">
    <property type="entry name" value="TYROSINASE_1"/>
    <property type="match status" value="1"/>
</dbReference>
<dbReference type="InterPro" id="IPR002227">
    <property type="entry name" value="Tyrosinase_Cu-bd"/>
</dbReference>
<dbReference type="GO" id="GO:0016491">
    <property type="term" value="F:oxidoreductase activity"/>
    <property type="evidence" value="ECO:0007669"/>
    <property type="project" value="InterPro"/>
</dbReference>
<comment type="caution">
    <text evidence="6">The sequence shown here is derived from an EMBL/GenBank/DDBJ whole genome shotgun (WGS) entry which is preliminary data.</text>
</comment>
<dbReference type="EMBL" id="NEDP02000756">
    <property type="protein sequence ID" value="OWF55131.1"/>
    <property type="molecule type" value="Genomic_DNA"/>
</dbReference>
<gene>
    <name evidence="6" type="ORF">KP79_PYT14503</name>
</gene>
<dbReference type="SUPFAM" id="SSF48056">
    <property type="entry name" value="Di-copper centre-containing domain"/>
    <property type="match status" value="1"/>
</dbReference>
<dbReference type="AlphaFoldDB" id="A0A210R2L1"/>
<evidence type="ECO:0000256" key="3">
    <source>
        <dbReference type="SAM" id="SignalP"/>
    </source>
</evidence>
<keyword evidence="1" id="KW-0479">Metal-binding</keyword>
<dbReference type="Proteomes" id="UP000242188">
    <property type="component" value="Unassembled WGS sequence"/>
</dbReference>
<evidence type="ECO:0000256" key="2">
    <source>
        <dbReference type="ARBA" id="ARBA00023008"/>
    </source>
</evidence>